<feature type="region of interest" description="Disordered" evidence="1">
    <location>
        <begin position="99"/>
        <end position="123"/>
    </location>
</feature>
<evidence type="ECO:0000259" key="2">
    <source>
        <dbReference type="Pfam" id="PF17733"/>
    </source>
</evidence>
<evidence type="ECO:0000256" key="1">
    <source>
        <dbReference type="SAM" id="MobiDB-lite"/>
    </source>
</evidence>
<dbReference type="EMBL" id="OX365921">
    <property type="protein sequence ID" value="CAI4044250.1"/>
    <property type="molecule type" value="Genomic_DNA"/>
</dbReference>
<dbReference type="InterPro" id="IPR040554">
    <property type="entry name" value="KPWE_PEX14_dom"/>
</dbReference>
<reference evidence="3" key="1">
    <citation type="submission" date="2022-10" db="EMBL/GenBank/DDBJ databases">
        <authorList>
            <person name="Byrne P K."/>
        </authorList>
    </citation>
    <scope>NUCLEOTIDE SEQUENCE</scope>
    <source>
        <strain evidence="3">CBS7001</strain>
    </source>
</reference>
<name>A0AA35J215_SACUV</name>
<feature type="compositionally biased region" description="Polar residues" evidence="1">
    <location>
        <begin position="62"/>
        <end position="71"/>
    </location>
</feature>
<evidence type="ECO:0000313" key="3">
    <source>
        <dbReference type="EMBL" id="CAI4044250.1"/>
    </source>
</evidence>
<evidence type="ECO:0000313" key="4">
    <source>
        <dbReference type="Proteomes" id="UP001162090"/>
    </source>
</evidence>
<feature type="compositionally biased region" description="Basic and acidic residues" evidence="1">
    <location>
        <begin position="47"/>
        <end position="61"/>
    </location>
</feature>
<feature type="compositionally biased region" description="Acidic residues" evidence="1">
    <location>
        <begin position="101"/>
        <end position="115"/>
    </location>
</feature>
<sequence length="123" mass="14055">MAGDELSYEELLDHILNNKPIPNIVEVPDVTLDEGLSSSPSLKPRTRPWERQQQHRSDNDVRQQSQESETNVPLDIDQESLEKMTSKLAECYDIQSKLDMNVDDDDGGDYDDDDNSNDKSMTR</sequence>
<organism evidence="3 4">
    <name type="scientific">Saccharomyces uvarum</name>
    <name type="common">Yeast</name>
    <name type="synonym">Saccharomyces bayanus var. uvarum</name>
    <dbReference type="NCBI Taxonomy" id="230603"/>
    <lineage>
        <taxon>Eukaryota</taxon>
        <taxon>Fungi</taxon>
        <taxon>Dikarya</taxon>
        <taxon>Ascomycota</taxon>
        <taxon>Saccharomycotina</taxon>
        <taxon>Saccharomycetes</taxon>
        <taxon>Saccharomycetales</taxon>
        <taxon>Saccharomycetaceae</taxon>
        <taxon>Saccharomyces</taxon>
    </lineage>
</organism>
<proteinExistence type="predicted"/>
<dbReference type="Proteomes" id="UP001162090">
    <property type="component" value="Chromosome 10"/>
</dbReference>
<gene>
    <name evidence="3" type="primary">SUVC10G1470</name>
    <name evidence="3" type="ORF">SUVC_10G1470</name>
</gene>
<protein>
    <recommendedName>
        <fullName evidence="2">Peroxisomal membrane protein PEX14-like KPWE domain-containing protein</fullName>
    </recommendedName>
</protein>
<accession>A0AA35J215</accession>
<feature type="domain" description="Peroxisomal membrane protein PEX14-like KPWE" evidence="2">
    <location>
        <begin position="5"/>
        <end position="51"/>
    </location>
</feature>
<dbReference type="AlphaFoldDB" id="A0AA35J215"/>
<feature type="region of interest" description="Disordered" evidence="1">
    <location>
        <begin position="32"/>
        <end position="81"/>
    </location>
</feature>
<dbReference type="Pfam" id="PF17733">
    <property type="entry name" value="KPWE_dom"/>
    <property type="match status" value="1"/>
</dbReference>